<dbReference type="EMBL" id="CP035758">
    <property type="protein sequence ID" value="QBD75224.1"/>
    <property type="molecule type" value="Genomic_DNA"/>
</dbReference>
<dbReference type="PIRSF" id="PIRSF006755">
    <property type="entry name" value="DTB_synth"/>
    <property type="match status" value="1"/>
</dbReference>
<dbReference type="EC" id="6.3.3.3" evidence="8"/>
<dbReference type="AlphaFoldDB" id="A0A4P6JJD8"/>
<keyword evidence="3 8" id="KW-0479">Metal-binding</keyword>
<dbReference type="GO" id="GO:0000287">
    <property type="term" value="F:magnesium ion binding"/>
    <property type="evidence" value="ECO:0007669"/>
    <property type="project" value="UniProtKB-UniRule"/>
</dbReference>
<dbReference type="UniPathway" id="UPA00078">
    <property type="reaction ID" value="UER00161"/>
</dbReference>
<feature type="binding site" evidence="8">
    <location>
        <position position="17"/>
    </location>
    <ligand>
        <name>Mg(2+)</name>
        <dbReference type="ChEBI" id="CHEBI:18420"/>
    </ligand>
</feature>
<feature type="binding site" evidence="8">
    <location>
        <begin position="206"/>
        <end position="208"/>
    </location>
    <ligand>
        <name>ATP</name>
        <dbReference type="ChEBI" id="CHEBI:30616"/>
    </ligand>
</feature>
<keyword evidence="4 8" id="KW-0547">Nucleotide-binding</keyword>
<comment type="similarity">
    <text evidence="8">Belongs to the dethiobiotin synthetase family.</text>
</comment>
<comment type="catalytic activity">
    <reaction evidence="8">
        <text>(7R,8S)-7,8-diammoniononanoate + CO2 + ATP = (4R,5S)-dethiobiotin + ADP + phosphate + 3 H(+)</text>
        <dbReference type="Rhea" id="RHEA:15805"/>
        <dbReference type="ChEBI" id="CHEBI:15378"/>
        <dbReference type="ChEBI" id="CHEBI:16526"/>
        <dbReference type="ChEBI" id="CHEBI:30616"/>
        <dbReference type="ChEBI" id="CHEBI:43474"/>
        <dbReference type="ChEBI" id="CHEBI:149469"/>
        <dbReference type="ChEBI" id="CHEBI:149473"/>
        <dbReference type="ChEBI" id="CHEBI:456216"/>
        <dbReference type="EC" id="6.3.3.3"/>
    </reaction>
</comment>
<dbReference type="GO" id="GO:0005829">
    <property type="term" value="C:cytosol"/>
    <property type="evidence" value="ECO:0007669"/>
    <property type="project" value="TreeGrafter"/>
</dbReference>
<gene>
    <name evidence="8 9" type="primary">bioD</name>
    <name evidence="9" type="ORF">EPA93_04125</name>
</gene>
<dbReference type="PANTHER" id="PTHR43210:SF5">
    <property type="entry name" value="DETHIOBIOTIN SYNTHETASE"/>
    <property type="match status" value="1"/>
</dbReference>
<dbReference type="InterPro" id="IPR004472">
    <property type="entry name" value="DTB_synth_BioD"/>
</dbReference>
<dbReference type="KEGG" id="kbs:EPA93_04125"/>
<evidence type="ECO:0000256" key="3">
    <source>
        <dbReference type="ARBA" id="ARBA00022723"/>
    </source>
</evidence>
<accession>A0A4P6JJD8</accession>
<keyword evidence="7 8" id="KW-0460">Magnesium</keyword>
<dbReference type="GO" id="GO:0005524">
    <property type="term" value="F:ATP binding"/>
    <property type="evidence" value="ECO:0007669"/>
    <property type="project" value="UniProtKB-UniRule"/>
</dbReference>
<name>A0A4P6JJD8_KTERU</name>
<evidence type="ECO:0000256" key="5">
    <source>
        <dbReference type="ARBA" id="ARBA00022756"/>
    </source>
</evidence>
<comment type="cofactor">
    <cofactor evidence="8">
        <name>Mg(2+)</name>
        <dbReference type="ChEBI" id="CHEBI:18420"/>
    </cofactor>
</comment>
<dbReference type="InterPro" id="IPR027417">
    <property type="entry name" value="P-loop_NTPase"/>
</dbReference>
<dbReference type="Proteomes" id="UP000290365">
    <property type="component" value="Chromosome"/>
</dbReference>
<feature type="active site" evidence="8">
    <location>
        <position position="38"/>
    </location>
</feature>
<comment type="caution">
    <text evidence="8">Lacks conserved residue(s) required for the propagation of feature annotation.</text>
</comment>
<feature type="binding site" evidence="8">
    <location>
        <position position="55"/>
    </location>
    <ligand>
        <name>Mg(2+)</name>
        <dbReference type="ChEBI" id="CHEBI:18420"/>
    </ligand>
</feature>
<keyword evidence="1 8" id="KW-0963">Cytoplasm</keyword>
<sequence length="234" mass="24944">MSKGIFITGTDTGVGKTMLTAVLAVTLRAQGLRVGVMKPAEAGCEEHNGELYAQDAHLLQTMSGCQAPLELIVPYRLREPLAPALAAEHEGVQVDLRHIAACYSRLASAHDVVLIEGAGGLMVPLTENESYLDLAALLDVPILIAARNILGTINHTALTAIVAAQRCSVLGIVLNELDAQQRDLSQASNGESLRRWGRAPLLGTLAYTPELTPMALLHLGLELDLTPILQHLGR</sequence>
<comment type="pathway">
    <text evidence="8">Cofactor biosynthesis; biotin biosynthesis; biotin from 7,8-diaminononanoate: step 1/2.</text>
</comment>
<organism evidence="9 10">
    <name type="scientific">Ktedonosporobacter rubrisoli</name>
    <dbReference type="NCBI Taxonomy" id="2509675"/>
    <lineage>
        <taxon>Bacteria</taxon>
        <taxon>Bacillati</taxon>
        <taxon>Chloroflexota</taxon>
        <taxon>Ktedonobacteria</taxon>
        <taxon>Ktedonobacterales</taxon>
        <taxon>Ktedonosporobacteraceae</taxon>
        <taxon>Ktedonosporobacter</taxon>
    </lineage>
</organism>
<dbReference type="HAMAP" id="MF_00336">
    <property type="entry name" value="BioD"/>
    <property type="match status" value="1"/>
</dbReference>
<comment type="function">
    <text evidence="8">Catalyzes a mechanistically unusual reaction, the ATP-dependent insertion of CO2 between the N7 and N8 nitrogen atoms of 7,8-diaminopelargonic acid (DAPA, also called 7,8-diammoniononanoate) to form a ureido ring.</text>
</comment>
<evidence type="ECO:0000256" key="6">
    <source>
        <dbReference type="ARBA" id="ARBA00022840"/>
    </source>
</evidence>
<dbReference type="FunFam" id="3.40.50.300:FF:000292">
    <property type="entry name" value="ATP-dependent dethiobiotin synthetase BioD"/>
    <property type="match status" value="1"/>
</dbReference>
<keyword evidence="5 8" id="KW-0093">Biotin biosynthesis</keyword>
<evidence type="ECO:0000256" key="7">
    <source>
        <dbReference type="ARBA" id="ARBA00022842"/>
    </source>
</evidence>
<keyword evidence="10" id="KW-1185">Reference proteome</keyword>
<reference evidence="9 10" key="1">
    <citation type="submission" date="2019-01" db="EMBL/GenBank/DDBJ databases">
        <title>Ktedonosporobacter rubrisoli SCAWS-G2.</title>
        <authorList>
            <person name="Huang Y."/>
            <person name="Yan B."/>
        </authorList>
    </citation>
    <scope>NUCLEOTIDE SEQUENCE [LARGE SCALE GENOMIC DNA]</scope>
    <source>
        <strain evidence="9 10">SCAWS-G2</strain>
    </source>
</reference>
<protein>
    <recommendedName>
        <fullName evidence="8">ATP-dependent dethiobiotin synthetase BioD</fullName>
        <ecNumber evidence="8">6.3.3.3</ecNumber>
    </recommendedName>
    <alternativeName>
        <fullName evidence="8">DTB synthetase</fullName>
        <shortName evidence="8">DTBS</shortName>
    </alternativeName>
    <alternativeName>
        <fullName evidence="8">Dethiobiotin synthase</fullName>
    </alternativeName>
</protein>
<dbReference type="Gene3D" id="3.40.50.300">
    <property type="entry name" value="P-loop containing nucleotide triphosphate hydrolases"/>
    <property type="match status" value="1"/>
</dbReference>
<feature type="binding site" evidence="8">
    <location>
        <position position="116"/>
    </location>
    <ligand>
        <name>Mg(2+)</name>
        <dbReference type="ChEBI" id="CHEBI:18420"/>
    </ligand>
</feature>
<dbReference type="GO" id="GO:0042803">
    <property type="term" value="F:protein homodimerization activity"/>
    <property type="evidence" value="ECO:0007669"/>
    <property type="project" value="UniProtKB-ARBA"/>
</dbReference>
<feature type="binding site" evidence="8">
    <location>
        <begin position="175"/>
        <end position="176"/>
    </location>
    <ligand>
        <name>ATP</name>
        <dbReference type="ChEBI" id="CHEBI:30616"/>
    </ligand>
</feature>
<proteinExistence type="inferred from homology"/>
<feature type="binding site" evidence="8">
    <location>
        <position position="55"/>
    </location>
    <ligand>
        <name>ATP</name>
        <dbReference type="ChEBI" id="CHEBI:30616"/>
    </ligand>
</feature>
<dbReference type="CDD" id="cd03109">
    <property type="entry name" value="DTBS"/>
    <property type="match status" value="1"/>
</dbReference>
<keyword evidence="6 8" id="KW-0067">ATP-binding</keyword>
<dbReference type="NCBIfam" id="TIGR00347">
    <property type="entry name" value="bioD"/>
    <property type="match status" value="1"/>
</dbReference>
<comment type="subcellular location">
    <subcellularLocation>
        <location evidence="8">Cytoplasm</location>
    </subcellularLocation>
</comment>
<keyword evidence="2 8" id="KW-0436">Ligase</keyword>
<comment type="subunit">
    <text evidence="8">Homodimer.</text>
</comment>
<evidence type="ECO:0000256" key="2">
    <source>
        <dbReference type="ARBA" id="ARBA00022598"/>
    </source>
</evidence>
<evidence type="ECO:0000256" key="1">
    <source>
        <dbReference type="ARBA" id="ARBA00022490"/>
    </source>
</evidence>
<evidence type="ECO:0000313" key="9">
    <source>
        <dbReference type="EMBL" id="QBD75224.1"/>
    </source>
</evidence>
<evidence type="ECO:0000256" key="4">
    <source>
        <dbReference type="ARBA" id="ARBA00022741"/>
    </source>
</evidence>
<dbReference type="GO" id="GO:0009102">
    <property type="term" value="P:biotin biosynthetic process"/>
    <property type="evidence" value="ECO:0007669"/>
    <property type="project" value="UniProtKB-UniRule"/>
</dbReference>
<dbReference type="SUPFAM" id="SSF52540">
    <property type="entry name" value="P-loop containing nucleoside triphosphate hydrolases"/>
    <property type="match status" value="1"/>
</dbReference>
<dbReference type="RefSeq" id="WP_129885823.1">
    <property type="nucleotide sequence ID" value="NZ_CP035758.1"/>
</dbReference>
<dbReference type="PANTHER" id="PTHR43210">
    <property type="entry name" value="DETHIOBIOTIN SYNTHETASE"/>
    <property type="match status" value="1"/>
</dbReference>
<dbReference type="OrthoDB" id="9802097at2"/>
<dbReference type="Pfam" id="PF13500">
    <property type="entry name" value="AAA_26"/>
    <property type="match status" value="1"/>
</dbReference>
<evidence type="ECO:0000256" key="8">
    <source>
        <dbReference type="HAMAP-Rule" id="MF_00336"/>
    </source>
</evidence>
<feature type="binding site" evidence="8">
    <location>
        <begin position="116"/>
        <end position="119"/>
    </location>
    <ligand>
        <name>ATP</name>
        <dbReference type="ChEBI" id="CHEBI:30616"/>
    </ligand>
</feature>
<evidence type="ECO:0000313" key="10">
    <source>
        <dbReference type="Proteomes" id="UP000290365"/>
    </source>
</evidence>
<dbReference type="GO" id="GO:0004141">
    <property type="term" value="F:dethiobiotin synthase activity"/>
    <property type="evidence" value="ECO:0007669"/>
    <property type="project" value="UniProtKB-UniRule"/>
</dbReference>